<comment type="caution">
    <text evidence="11">The sequence shown here is derived from an EMBL/GenBank/DDBJ whole genome shotgun (WGS) entry which is preliminary data.</text>
</comment>
<evidence type="ECO:0000259" key="9">
    <source>
        <dbReference type="Pfam" id="PF09302"/>
    </source>
</evidence>
<feature type="compositionally biased region" description="Basic residues" evidence="8">
    <location>
        <begin position="349"/>
        <end position="361"/>
    </location>
</feature>
<evidence type="ECO:0000256" key="2">
    <source>
        <dbReference type="ARBA" id="ARBA00022763"/>
    </source>
</evidence>
<evidence type="ECO:0000313" key="11">
    <source>
        <dbReference type="EMBL" id="KAF4083625.1"/>
    </source>
</evidence>
<dbReference type="FunFam" id="2.170.210.10:FF:000001">
    <property type="entry name" value="Non-homologous end-joining factor 1"/>
    <property type="match status" value="1"/>
</dbReference>
<keyword evidence="4" id="KW-0234">DNA repair</keyword>
<evidence type="ECO:0000313" key="12">
    <source>
        <dbReference type="Proteomes" id="UP000593565"/>
    </source>
</evidence>
<dbReference type="InterPro" id="IPR015381">
    <property type="entry name" value="XLF-like_N"/>
</dbReference>
<feature type="region of interest" description="Disordered" evidence="8">
    <location>
        <begin position="277"/>
        <end position="361"/>
    </location>
</feature>
<dbReference type="FunFam" id="1.10.287.450:FF:000003">
    <property type="entry name" value="Non-homologous end-joining factor 1"/>
    <property type="match status" value="1"/>
</dbReference>
<feature type="compositionally biased region" description="Low complexity" evidence="8">
    <location>
        <begin position="334"/>
        <end position="344"/>
    </location>
</feature>
<dbReference type="GO" id="GO:0032807">
    <property type="term" value="C:DNA ligase IV complex"/>
    <property type="evidence" value="ECO:0007669"/>
    <property type="project" value="TreeGrafter"/>
</dbReference>
<evidence type="ECO:0000256" key="5">
    <source>
        <dbReference type="ARBA" id="ARBA00023242"/>
    </source>
</evidence>
<evidence type="ECO:0000256" key="4">
    <source>
        <dbReference type="ARBA" id="ARBA00023204"/>
    </source>
</evidence>
<sequence>MQTELLERTTCAQCLGWCSTEGKGGGRSWLHSGTLSVALYCVSMESTGQAEGALSALPWVPVNVGGSKLLAKAWFGDTEYQLLLSDLNNVWEEQMSTDSIERRAQVLNKRLRAPVHTFVAHLRSVAWPCLSRQSYEQSTAVHFFLKHQGGNLTVTLKSELGDVPFYWEFHCTPASVAVVSKELVCPLLSMTQVLRRHVGELTALLLKKDAEIQDYKENGAVLSRGRLQTEPFEEEMYRRNFNQRLSKMLPDSLEFESELQDLYVSVCAARTARKRKRSGEYSSASVGSVVPDQDQTNCVPTGTRSASAGSNENYTRQQVEETQSADTKETERLVPAAAVPAVTADRSVLHPKKKKAAGLFQ</sequence>
<evidence type="ECO:0000256" key="7">
    <source>
        <dbReference type="ARBA" id="ARBA00044529"/>
    </source>
</evidence>
<evidence type="ECO:0000256" key="8">
    <source>
        <dbReference type="SAM" id="MobiDB-lite"/>
    </source>
</evidence>
<keyword evidence="12" id="KW-1185">Reference proteome</keyword>
<feature type="domain" description="XLF-like N-terminal" evidence="9">
    <location>
        <begin position="58"/>
        <end position="172"/>
    </location>
</feature>
<dbReference type="Pfam" id="PF21928">
    <property type="entry name" value="XLF_CC"/>
    <property type="match status" value="1"/>
</dbReference>
<gene>
    <name evidence="11" type="ORF">AMELA_G00143960</name>
</gene>
<evidence type="ECO:0000256" key="3">
    <source>
        <dbReference type="ARBA" id="ARBA00023125"/>
    </source>
</evidence>
<evidence type="ECO:0000256" key="6">
    <source>
        <dbReference type="ARBA" id="ARBA00025747"/>
    </source>
</evidence>
<dbReference type="GO" id="GO:0045027">
    <property type="term" value="F:DNA end binding"/>
    <property type="evidence" value="ECO:0007669"/>
    <property type="project" value="TreeGrafter"/>
</dbReference>
<evidence type="ECO:0000256" key="1">
    <source>
        <dbReference type="ARBA" id="ARBA00004123"/>
    </source>
</evidence>
<feature type="compositionally biased region" description="Polar residues" evidence="8">
    <location>
        <begin position="293"/>
        <end position="325"/>
    </location>
</feature>
<accession>A0A7J6AL03</accession>
<dbReference type="InterPro" id="IPR052287">
    <property type="entry name" value="NHEJ_factor"/>
</dbReference>
<dbReference type="AlphaFoldDB" id="A0A7J6AL03"/>
<dbReference type="GO" id="GO:0006303">
    <property type="term" value="P:double-strand break repair via nonhomologous end joining"/>
    <property type="evidence" value="ECO:0007669"/>
    <property type="project" value="UniProtKB-ARBA"/>
</dbReference>
<dbReference type="PANTHER" id="PTHR32235">
    <property type="entry name" value="NON-HOMOLOGOUS END-JOINING FACTOR 1"/>
    <property type="match status" value="1"/>
</dbReference>
<keyword evidence="3" id="KW-0238">DNA-binding</keyword>
<dbReference type="Proteomes" id="UP000593565">
    <property type="component" value="Unassembled WGS sequence"/>
</dbReference>
<protein>
    <recommendedName>
        <fullName evidence="7">Non-homologous end-joining factor 1</fullName>
    </recommendedName>
</protein>
<dbReference type="Gene3D" id="1.10.287.450">
    <property type="entry name" value="Helix hairpin bin"/>
    <property type="match status" value="1"/>
</dbReference>
<dbReference type="InterPro" id="IPR038051">
    <property type="entry name" value="XRCC4-like_N_sf"/>
</dbReference>
<dbReference type="Pfam" id="PF09302">
    <property type="entry name" value="XLF"/>
    <property type="match status" value="1"/>
</dbReference>
<reference evidence="11 12" key="1">
    <citation type="submission" date="2020-02" db="EMBL/GenBank/DDBJ databases">
        <title>A chromosome-scale genome assembly of the black bullhead catfish (Ameiurus melas).</title>
        <authorList>
            <person name="Wen M."/>
            <person name="Zham M."/>
            <person name="Cabau C."/>
            <person name="Klopp C."/>
            <person name="Donnadieu C."/>
            <person name="Roques C."/>
            <person name="Bouchez O."/>
            <person name="Lampietro C."/>
            <person name="Jouanno E."/>
            <person name="Herpin A."/>
            <person name="Louis A."/>
            <person name="Berthelot C."/>
            <person name="Parey E."/>
            <person name="Roest-Crollius H."/>
            <person name="Braasch I."/>
            <person name="Postlethwait J."/>
            <person name="Robinson-Rechavi M."/>
            <person name="Echchiki A."/>
            <person name="Begum T."/>
            <person name="Montfort J."/>
            <person name="Schartl M."/>
            <person name="Bobe J."/>
            <person name="Guiguen Y."/>
        </authorList>
    </citation>
    <scope>NUCLEOTIDE SEQUENCE [LARGE SCALE GENOMIC DNA]</scope>
    <source>
        <strain evidence="11">M_S1</strain>
        <tissue evidence="11">Blood</tissue>
    </source>
</reference>
<keyword evidence="2" id="KW-0227">DNA damage</keyword>
<organism evidence="11 12">
    <name type="scientific">Ameiurus melas</name>
    <name type="common">Black bullhead</name>
    <name type="synonym">Silurus melas</name>
    <dbReference type="NCBI Taxonomy" id="219545"/>
    <lineage>
        <taxon>Eukaryota</taxon>
        <taxon>Metazoa</taxon>
        <taxon>Chordata</taxon>
        <taxon>Craniata</taxon>
        <taxon>Vertebrata</taxon>
        <taxon>Euteleostomi</taxon>
        <taxon>Actinopterygii</taxon>
        <taxon>Neopterygii</taxon>
        <taxon>Teleostei</taxon>
        <taxon>Ostariophysi</taxon>
        <taxon>Siluriformes</taxon>
        <taxon>Ictaluridae</taxon>
        <taxon>Ameiurus</taxon>
    </lineage>
</organism>
<keyword evidence="5" id="KW-0539">Nucleus</keyword>
<dbReference type="PANTHER" id="PTHR32235:SF1">
    <property type="entry name" value="NON-HOMOLOGOUS END-JOINING FACTOR 1"/>
    <property type="match status" value="1"/>
</dbReference>
<dbReference type="CDD" id="cd22285">
    <property type="entry name" value="HD_XLF_N"/>
    <property type="match status" value="1"/>
</dbReference>
<dbReference type="InterPro" id="IPR053829">
    <property type="entry name" value="XLF-like_CC"/>
</dbReference>
<dbReference type="EMBL" id="JAAGNN010000011">
    <property type="protein sequence ID" value="KAF4083625.1"/>
    <property type="molecule type" value="Genomic_DNA"/>
</dbReference>
<comment type="similarity">
    <text evidence="6">Belongs to the XRCC4-XLF family. XLF subfamily.</text>
</comment>
<name>A0A7J6AL03_AMEME</name>
<comment type="subcellular location">
    <subcellularLocation>
        <location evidence="1">Nucleus</location>
    </subcellularLocation>
</comment>
<evidence type="ECO:0000259" key="10">
    <source>
        <dbReference type="Pfam" id="PF21928"/>
    </source>
</evidence>
<dbReference type="Gene3D" id="2.170.210.10">
    <property type="entry name" value="DNA double-strand break repair and VJ recombination XRCC4, N-terminal"/>
    <property type="match status" value="1"/>
</dbReference>
<proteinExistence type="inferred from homology"/>
<feature type="domain" description="XLF-like coiled-coil region" evidence="10">
    <location>
        <begin position="176"/>
        <end position="223"/>
    </location>
</feature>